<dbReference type="NCBIfam" id="NF038128">
    <property type="entry name" value="choice_anch_J"/>
    <property type="match status" value="1"/>
</dbReference>
<dbReference type="SUPFAM" id="SSF49899">
    <property type="entry name" value="Concanavalin A-like lectins/glucanases"/>
    <property type="match status" value="1"/>
</dbReference>
<name>A0A150J1E0_9EURY</name>
<dbReference type="EMBL" id="LNGC01000064">
    <property type="protein sequence ID" value="KYC51027.1"/>
    <property type="molecule type" value="Genomic_DNA"/>
</dbReference>
<comment type="caution">
    <text evidence="1">The sequence shown here is derived from an EMBL/GenBank/DDBJ whole genome shotgun (WGS) entry which is preliminary data.</text>
</comment>
<protein>
    <submittedName>
        <fullName evidence="1">Immune inhibitor A peptidase M6</fullName>
    </submittedName>
</protein>
<dbReference type="Proteomes" id="UP000075398">
    <property type="component" value="Unassembled WGS sequence"/>
</dbReference>
<gene>
    <name evidence="1" type="ORF">AMQ22_01368</name>
</gene>
<accession>A0A150J1E0</accession>
<dbReference type="Gene3D" id="2.60.120.200">
    <property type="match status" value="1"/>
</dbReference>
<reference evidence="1 2" key="1">
    <citation type="journal article" date="2016" name="ISME J.">
        <title>Chasing the elusive Euryarchaeota class WSA2: genomes reveal a uniquely fastidious methyl-reducing methanogen.</title>
        <authorList>
            <person name="Nobu M.K."/>
            <person name="Narihiro T."/>
            <person name="Kuroda K."/>
            <person name="Mei R."/>
            <person name="Liu W.T."/>
        </authorList>
    </citation>
    <scope>NUCLEOTIDE SEQUENCE [LARGE SCALE GENOMIC DNA]</scope>
    <source>
        <strain evidence="1">U1lsi0528_Bin055</strain>
    </source>
</reference>
<dbReference type="Pfam" id="PF20773">
    <property type="entry name" value="InhA-like_MAM"/>
    <property type="match status" value="1"/>
</dbReference>
<proteinExistence type="predicted"/>
<evidence type="ECO:0000313" key="2">
    <source>
        <dbReference type="Proteomes" id="UP000075398"/>
    </source>
</evidence>
<dbReference type="AlphaFoldDB" id="A0A150J1E0"/>
<evidence type="ECO:0000313" key="1">
    <source>
        <dbReference type="EMBL" id="KYC51027.1"/>
    </source>
</evidence>
<organism evidence="1 2">
    <name type="scientific">Candidatus Methanofastidiosum methylothiophilum</name>
    <dbReference type="NCBI Taxonomy" id="1705564"/>
    <lineage>
        <taxon>Archaea</taxon>
        <taxon>Methanobacteriati</taxon>
        <taxon>Methanobacteriota</taxon>
        <taxon>Stenosarchaea group</taxon>
        <taxon>Candidatus Methanofastidiosia</taxon>
        <taxon>Candidatus Methanofastidiosales</taxon>
        <taxon>Candidatus Methanofastidiosaceae</taxon>
        <taxon>Candidatus Methanofastidiosum</taxon>
    </lineage>
</organism>
<dbReference type="InterPro" id="IPR013320">
    <property type="entry name" value="ConA-like_dom_sf"/>
</dbReference>
<sequence>MKKIGIALLSIAVLSLIVAVPVFSDNYAYNFEKGVDGWESTGMWHIVNETSQYRNANSGVSSFWYGSDLTGTYDSGTANSGRIVSPQINLKDSTKVTLTFWYWYQTENMSKLYDQRFVQIREVGNGDWVDLEQLHSDPMEQWLQKTYDLSSYKGKVIEVSFYFDMSDELANDYRGWYIDDVEVQVEKN</sequence>